<sequence>DPTYFYDDGRARLEELQTQIAFADVEATELEQRLVQKTKEMLAADLRVSSITAPLRHPREGRGLEKQRMVGVFDKEISALSYKLERMTTQKAEWVDELHKLQTSTQVTHISLSFDFIEN</sequence>
<dbReference type="AlphaFoldDB" id="A0A9X8HB49"/>
<keyword evidence="1" id="KW-0175">Coiled coil</keyword>
<feature type="coiled-coil region" evidence="1">
    <location>
        <begin position="13"/>
        <end position="40"/>
    </location>
</feature>
<protein>
    <submittedName>
        <fullName evidence="2">Uncharacterized protein</fullName>
    </submittedName>
</protein>
<feature type="non-terminal residue" evidence="2">
    <location>
        <position position="1"/>
    </location>
</feature>
<comment type="caution">
    <text evidence="2">The sequence shown here is derived from an EMBL/GenBank/DDBJ whole genome shotgun (WGS) entry which is preliminary data.</text>
</comment>
<evidence type="ECO:0000313" key="3">
    <source>
        <dbReference type="Proteomes" id="UP000275652"/>
    </source>
</evidence>
<organism evidence="2 3">
    <name type="scientific">Aphanomyces astaci</name>
    <name type="common">Crayfish plague agent</name>
    <dbReference type="NCBI Taxonomy" id="112090"/>
    <lineage>
        <taxon>Eukaryota</taxon>
        <taxon>Sar</taxon>
        <taxon>Stramenopiles</taxon>
        <taxon>Oomycota</taxon>
        <taxon>Saprolegniomycetes</taxon>
        <taxon>Saprolegniales</taxon>
        <taxon>Verrucalvaceae</taxon>
        <taxon>Aphanomyces</taxon>
    </lineage>
</organism>
<proteinExistence type="predicted"/>
<dbReference type="EMBL" id="QUTI01023949">
    <property type="protein sequence ID" value="RLO07120.1"/>
    <property type="molecule type" value="Genomic_DNA"/>
</dbReference>
<accession>A0A9X8HB49</accession>
<dbReference type="Proteomes" id="UP000275652">
    <property type="component" value="Unassembled WGS sequence"/>
</dbReference>
<evidence type="ECO:0000256" key="1">
    <source>
        <dbReference type="SAM" id="Coils"/>
    </source>
</evidence>
<reference evidence="2 3" key="1">
    <citation type="journal article" date="2018" name="J. Invertebr. Pathol.">
        <title>New genotyping method for the causative agent of crayfish plague (Aphanomyces astaci) based on whole genome data.</title>
        <authorList>
            <person name="Minardi D."/>
            <person name="Studholme D.J."/>
            <person name="van der Giezen M."/>
            <person name="Pretto T."/>
            <person name="Oidtmann B."/>
        </authorList>
    </citation>
    <scope>NUCLEOTIDE SEQUENCE [LARGE SCALE GENOMIC DNA]</scope>
    <source>
        <strain evidence="2 3">KB13</strain>
    </source>
</reference>
<gene>
    <name evidence="2" type="ORF">DYB28_002278</name>
</gene>
<evidence type="ECO:0000313" key="2">
    <source>
        <dbReference type="EMBL" id="RLO07120.1"/>
    </source>
</evidence>
<name>A0A9X8HB49_APHAT</name>